<dbReference type="PROSITE" id="PS50112">
    <property type="entry name" value="PAS"/>
    <property type="match status" value="1"/>
</dbReference>
<feature type="domain" description="Histidine kinase" evidence="7">
    <location>
        <begin position="386"/>
        <end position="596"/>
    </location>
</feature>
<dbReference type="InterPro" id="IPR003661">
    <property type="entry name" value="HisK_dim/P_dom"/>
</dbReference>
<protein>
    <recommendedName>
        <fullName evidence="2">histidine kinase</fullName>
        <ecNumber evidence="2">2.7.13.3</ecNumber>
    </recommendedName>
</protein>
<dbReference type="PANTHER" id="PTHR43711:SF31">
    <property type="entry name" value="HISTIDINE KINASE"/>
    <property type="match status" value="1"/>
</dbReference>
<gene>
    <name evidence="9" type="ORF">H8S08_09190</name>
</gene>
<evidence type="ECO:0000256" key="4">
    <source>
        <dbReference type="ARBA" id="ARBA00022679"/>
    </source>
</evidence>
<dbReference type="SUPFAM" id="SSF47384">
    <property type="entry name" value="Homodimeric domain of signal transducing histidine kinase"/>
    <property type="match status" value="1"/>
</dbReference>
<dbReference type="InterPro" id="IPR004358">
    <property type="entry name" value="Sig_transdc_His_kin-like_C"/>
</dbReference>
<dbReference type="PROSITE" id="PS50109">
    <property type="entry name" value="HIS_KIN"/>
    <property type="match status" value="1"/>
</dbReference>
<dbReference type="Proteomes" id="UP000636891">
    <property type="component" value="Unassembled WGS sequence"/>
</dbReference>
<dbReference type="InterPro" id="IPR005467">
    <property type="entry name" value="His_kinase_dom"/>
</dbReference>
<dbReference type="EMBL" id="JACOOK010000004">
    <property type="protein sequence ID" value="MBC5617186.1"/>
    <property type="molecule type" value="Genomic_DNA"/>
</dbReference>
<comment type="caution">
    <text evidence="9">The sequence shown here is derived from an EMBL/GenBank/DDBJ whole genome shotgun (WGS) entry which is preliminary data.</text>
</comment>
<keyword evidence="4" id="KW-0808">Transferase</keyword>
<dbReference type="InterPro" id="IPR050736">
    <property type="entry name" value="Sensor_HK_Regulatory"/>
</dbReference>
<evidence type="ECO:0000256" key="3">
    <source>
        <dbReference type="ARBA" id="ARBA00022553"/>
    </source>
</evidence>
<dbReference type="PANTHER" id="PTHR43711">
    <property type="entry name" value="TWO-COMPONENT HISTIDINE KINASE"/>
    <property type="match status" value="1"/>
</dbReference>
<evidence type="ECO:0000313" key="10">
    <source>
        <dbReference type="Proteomes" id="UP000636891"/>
    </source>
</evidence>
<dbReference type="SUPFAM" id="SSF55785">
    <property type="entry name" value="PYP-like sensor domain (PAS domain)"/>
    <property type="match status" value="2"/>
</dbReference>
<evidence type="ECO:0000256" key="2">
    <source>
        <dbReference type="ARBA" id="ARBA00012438"/>
    </source>
</evidence>
<dbReference type="NCBIfam" id="TIGR00229">
    <property type="entry name" value="sensory_box"/>
    <property type="match status" value="1"/>
</dbReference>
<evidence type="ECO:0000313" key="9">
    <source>
        <dbReference type="EMBL" id="MBC5617186.1"/>
    </source>
</evidence>
<dbReference type="InterPro" id="IPR036890">
    <property type="entry name" value="HATPase_C_sf"/>
</dbReference>
<dbReference type="CDD" id="cd00082">
    <property type="entry name" value="HisKA"/>
    <property type="match status" value="1"/>
</dbReference>
<sequence>MVSLGYWFYYSETNEFYAPDILPVLLERESGADSVNADYYFEHFVHPDDREKARQLLHYNPELGEKDYIEFRIVTDDKVKYLRHRVLRESVEKGHRVVEGYVQDVTPIIERYHELEILKYAVNNASEEIFCCSLDGMFRFANRTFLSHHRITDDVAKYSLNDLKEGQYAPDGFEALVDRLRRNGGVLQNTCSYELPDGESITMESMVYLLDDSFSDQKVVWFFCRDVTERVRQGNELKELNRLMEAILDNIPVYLFVKDPNDEFRYLYWNQSFVKHSGIPASQVIGKTDFEIFPNPADAAHFQRDDLELLKRGELPPFEEEYSVVTGQKRIVNTVKMLVPVEERKLPLLMGISWDITERKVIETELLEAKVKAEQSDQLKTAFLANMSHEIRTPLNAIVGFAKILPEITDEMERASIINIIDTNSDQLLMLINDILDLSKIEAGTIEFVDIPANLTDLCQNIYCTLIEKTAPGVQLVFEGAFDNLVTLCDPGRLSQVIVNLITNAIKFTKEGFIRYGYRLREDRVEFYVADTGLGIPEDKLSTIFTRFTKLNSFIAGTGLGLAICRMIVERQHGKIWAESKLGEGSIFRFNFPYRKC</sequence>
<name>A0ABR7CND6_9BACT</name>
<organism evidence="9 10">
    <name type="scientific">Alistipes hominis</name>
    <dbReference type="NCBI Taxonomy" id="2763015"/>
    <lineage>
        <taxon>Bacteria</taxon>
        <taxon>Pseudomonadati</taxon>
        <taxon>Bacteroidota</taxon>
        <taxon>Bacteroidia</taxon>
        <taxon>Bacteroidales</taxon>
        <taxon>Rikenellaceae</taxon>
        <taxon>Alistipes</taxon>
    </lineage>
</organism>
<reference evidence="9 10" key="1">
    <citation type="submission" date="2020-08" db="EMBL/GenBank/DDBJ databases">
        <title>Genome public.</title>
        <authorList>
            <person name="Liu C."/>
            <person name="Sun Q."/>
        </authorList>
    </citation>
    <scope>NUCLEOTIDE SEQUENCE [LARGE SCALE GENOMIC DNA]</scope>
    <source>
        <strain evidence="9 10">New-7</strain>
    </source>
</reference>
<dbReference type="InterPro" id="IPR036097">
    <property type="entry name" value="HisK_dim/P_sf"/>
</dbReference>
<dbReference type="Pfam" id="PF08448">
    <property type="entry name" value="PAS_4"/>
    <property type="match status" value="1"/>
</dbReference>
<evidence type="ECO:0000259" key="8">
    <source>
        <dbReference type="PROSITE" id="PS50112"/>
    </source>
</evidence>
<evidence type="ECO:0000256" key="5">
    <source>
        <dbReference type="ARBA" id="ARBA00022777"/>
    </source>
</evidence>
<evidence type="ECO:0000259" key="7">
    <source>
        <dbReference type="PROSITE" id="PS50109"/>
    </source>
</evidence>
<dbReference type="RefSeq" id="WP_186965894.1">
    <property type="nucleotide sequence ID" value="NZ_JACOOK010000004.1"/>
</dbReference>
<dbReference type="InterPro" id="IPR003594">
    <property type="entry name" value="HATPase_dom"/>
</dbReference>
<dbReference type="Gene3D" id="3.30.565.10">
    <property type="entry name" value="Histidine kinase-like ATPase, C-terminal domain"/>
    <property type="match status" value="1"/>
</dbReference>
<dbReference type="Pfam" id="PF02518">
    <property type="entry name" value="HATPase_c"/>
    <property type="match status" value="1"/>
</dbReference>
<evidence type="ECO:0000256" key="1">
    <source>
        <dbReference type="ARBA" id="ARBA00000085"/>
    </source>
</evidence>
<dbReference type="InterPro" id="IPR035965">
    <property type="entry name" value="PAS-like_dom_sf"/>
</dbReference>
<proteinExistence type="predicted"/>
<comment type="catalytic activity">
    <reaction evidence="1">
        <text>ATP + protein L-histidine = ADP + protein N-phospho-L-histidine.</text>
        <dbReference type="EC" id="2.7.13.3"/>
    </reaction>
</comment>
<dbReference type="Gene3D" id="3.30.450.20">
    <property type="entry name" value="PAS domain"/>
    <property type="match status" value="3"/>
</dbReference>
<keyword evidence="5 9" id="KW-0418">Kinase</keyword>
<dbReference type="InterPro" id="IPR000014">
    <property type="entry name" value="PAS"/>
</dbReference>
<dbReference type="SMART" id="SM00091">
    <property type="entry name" value="PAS"/>
    <property type="match status" value="1"/>
</dbReference>
<dbReference type="Pfam" id="PF00512">
    <property type="entry name" value="HisKA"/>
    <property type="match status" value="1"/>
</dbReference>
<dbReference type="PRINTS" id="PR00344">
    <property type="entry name" value="BCTRLSENSOR"/>
</dbReference>
<dbReference type="EC" id="2.7.13.3" evidence="2"/>
<feature type="domain" description="PAS" evidence="8">
    <location>
        <begin position="240"/>
        <end position="313"/>
    </location>
</feature>
<dbReference type="GO" id="GO:0016301">
    <property type="term" value="F:kinase activity"/>
    <property type="evidence" value="ECO:0007669"/>
    <property type="project" value="UniProtKB-KW"/>
</dbReference>
<keyword evidence="3" id="KW-0597">Phosphoprotein</keyword>
<dbReference type="InterPro" id="IPR013656">
    <property type="entry name" value="PAS_4"/>
</dbReference>
<accession>A0ABR7CND6</accession>
<keyword evidence="10" id="KW-1185">Reference proteome</keyword>
<dbReference type="SUPFAM" id="SSF55874">
    <property type="entry name" value="ATPase domain of HSP90 chaperone/DNA topoisomerase II/histidine kinase"/>
    <property type="match status" value="1"/>
</dbReference>
<dbReference type="SMART" id="SM00387">
    <property type="entry name" value="HATPase_c"/>
    <property type="match status" value="1"/>
</dbReference>
<dbReference type="SMART" id="SM00388">
    <property type="entry name" value="HisKA"/>
    <property type="match status" value="1"/>
</dbReference>
<dbReference type="Gene3D" id="1.10.287.130">
    <property type="match status" value="1"/>
</dbReference>
<dbReference type="CDD" id="cd00130">
    <property type="entry name" value="PAS"/>
    <property type="match status" value="1"/>
</dbReference>
<keyword evidence="6" id="KW-0902">Two-component regulatory system</keyword>
<evidence type="ECO:0000256" key="6">
    <source>
        <dbReference type="ARBA" id="ARBA00023012"/>
    </source>
</evidence>